<dbReference type="PANTHER" id="PTHR45527:SF14">
    <property type="entry name" value="PLIPASTATIN SYNTHASE SUBUNIT B"/>
    <property type="match status" value="1"/>
</dbReference>
<reference evidence="6 7" key="1">
    <citation type="submission" date="2023-07" db="EMBL/GenBank/DDBJ databases">
        <title>Genomic Encyclopedia of Type Strains, Phase IV (KMG-IV): sequencing the most valuable type-strain genomes for metagenomic binning, comparative biology and taxonomic classification.</title>
        <authorList>
            <person name="Goeker M."/>
        </authorList>
    </citation>
    <scope>NUCLEOTIDE SEQUENCE [LARGE SCALE GENOMIC DNA]</scope>
    <source>
        <strain evidence="6 7">DSM 23494</strain>
    </source>
</reference>
<comment type="caution">
    <text evidence="6">The sequence shown here is derived from an EMBL/GenBank/DDBJ whole genome shotgun (WGS) entry which is preliminary data.</text>
</comment>
<proteinExistence type="predicted"/>
<keyword evidence="3" id="KW-0597">Phosphoprotein</keyword>
<sequence>EFLPDYMIPAQFVSLPSLPLTSNGKIDKKALPKPEISSAAPFEEPQSAMEREIADIWKKVLGVKRIGLHDHFFELGGHSLRAAQLVNIIHKNIQIELPIKAVFNFPTVKLMATELEQLNTAKNKQFEEIPKVADQDYYPVSSAQKRMLILNQLENIENNYNITGAVQLEGEIDALRIEKAIQQVINRHEALRTSFAQIEDGFIQRIHPHVSFSLERWEEEEPVVPQRVNNYSRPFELTKAPLLRAGLISMDAEKHVLILDMHHIISDAPSLKTMLEEISLSYKGENLPPLRLQYKDVSAWQLESMNTDAYSKDEAFWLNELSGNLPVLNLSRKQRPKLQSFEGARTDFSIPVPLAQQLDKLANKTGTTLFMVLLSAYQLLLSRHSGQEDIIVGTPIA</sequence>
<dbReference type="InterPro" id="IPR006162">
    <property type="entry name" value="Ppantetheine_attach_site"/>
</dbReference>
<dbReference type="CDD" id="cd19531">
    <property type="entry name" value="LCL_NRPS-like"/>
    <property type="match status" value="1"/>
</dbReference>
<dbReference type="Gene3D" id="3.30.559.30">
    <property type="entry name" value="Nonribosomal peptide synthetase, condensation domain"/>
    <property type="match status" value="1"/>
</dbReference>
<dbReference type="PANTHER" id="PTHR45527">
    <property type="entry name" value="NONRIBOSOMAL PEPTIDE SYNTHETASE"/>
    <property type="match status" value="1"/>
</dbReference>
<feature type="domain" description="Carrier" evidence="5">
    <location>
        <begin position="44"/>
        <end position="119"/>
    </location>
</feature>
<dbReference type="Gene3D" id="3.30.300.30">
    <property type="match status" value="1"/>
</dbReference>
<dbReference type="Pfam" id="PF00668">
    <property type="entry name" value="Condensation"/>
    <property type="match status" value="1"/>
</dbReference>
<dbReference type="InterPro" id="IPR036736">
    <property type="entry name" value="ACP-like_sf"/>
</dbReference>
<dbReference type="Pfam" id="PF00550">
    <property type="entry name" value="PP-binding"/>
    <property type="match status" value="1"/>
</dbReference>
<evidence type="ECO:0000256" key="2">
    <source>
        <dbReference type="ARBA" id="ARBA00022450"/>
    </source>
</evidence>
<dbReference type="SMART" id="SM00823">
    <property type="entry name" value="PKS_PP"/>
    <property type="match status" value="1"/>
</dbReference>
<dbReference type="RefSeq" id="WP_307480827.1">
    <property type="nucleotide sequence ID" value="NZ_JAUSUB010000082.1"/>
</dbReference>
<dbReference type="SUPFAM" id="SSF52777">
    <property type="entry name" value="CoA-dependent acyltransferases"/>
    <property type="match status" value="2"/>
</dbReference>
<dbReference type="Proteomes" id="UP001238088">
    <property type="component" value="Unassembled WGS sequence"/>
</dbReference>
<evidence type="ECO:0000313" key="7">
    <source>
        <dbReference type="Proteomes" id="UP001238088"/>
    </source>
</evidence>
<feature type="non-terminal residue" evidence="6">
    <location>
        <position position="397"/>
    </location>
</feature>
<keyword evidence="4" id="KW-0045">Antibiotic biosynthesis</keyword>
<dbReference type="Gene3D" id="1.10.1200.10">
    <property type="entry name" value="ACP-like"/>
    <property type="match status" value="1"/>
</dbReference>
<dbReference type="InterPro" id="IPR001242">
    <property type="entry name" value="Condensation_dom"/>
</dbReference>
<dbReference type="InterPro" id="IPR023213">
    <property type="entry name" value="CAT-like_dom_sf"/>
</dbReference>
<dbReference type="InterPro" id="IPR009081">
    <property type="entry name" value="PP-bd_ACP"/>
</dbReference>
<keyword evidence="7" id="KW-1185">Reference proteome</keyword>
<dbReference type="PROSITE" id="PS00012">
    <property type="entry name" value="PHOSPHOPANTETHEINE"/>
    <property type="match status" value="1"/>
</dbReference>
<evidence type="ECO:0000256" key="4">
    <source>
        <dbReference type="ARBA" id="ARBA00023194"/>
    </source>
</evidence>
<evidence type="ECO:0000259" key="5">
    <source>
        <dbReference type="PROSITE" id="PS50075"/>
    </source>
</evidence>
<accession>A0ABU0ARU4</accession>
<comment type="cofactor">
    <cofactor evidence="1">
        <name>pantetheine 4'-phosphate</name>
        <dbReference type="ChEBI" id="CHEBI:47942"/>
    </cofactor>
</comment>
<feature type="non-terminal residue" evidence="6">
    <location>
        <position position="1"/>
    </location>
</feature>
<keyword evidence="2" id="KW-0596">Phosphopantetheine</keyword>
<dbReference type="PROSITE" id="PS50075">
    <property type="entry name" value="CARRIER"/>
    <property type="match status" value="1"/>
</dbReference>
<protein>
    <submittedName>
        <fullName evidence="6">Acyl carrier protein</fullName>
    </submittedName>
</protein>
<name>A0ABU0ARU4_9BACI</name>
<evidence type="ECO:0000256" key="1">
    <source>
        <dbReference type="ARBA" id="ARBA00001957"/>
    </source>
</evidence>
<gene>
    <name evidence="6" type="ORF">J2S17_005967</name>
</gene>
<evidence type="ECO:0000313" key="6">
    <source>
        <dbReference type="EMBL" id="MDQ0274004.1"/>
    </source>
</evidence>
<dbReference type="InterPro" id="IPR045851">
    <property type="entry name" value="AMP-bd_C_sf"/>
</dbReference>
<dbReference type="EMBL" id="JAUSUB010000082">
    <property type="protein sequence ID" value="MDQ0274004.1"/>
    <property type="molecule type" value="Genomic_DNA"/>
</dbReference>
<dbReference type="InterPro" id="IPR020806">
    <property type="entry name" value="PKS_PP-bd"/>
</dbReference>
<dbReference type="SUPFAM" id="SSF56801">
    <property type="entry name" value="Acetyl-CoA synthetase-like"/>
    <property type="match status" value="1"/>
</dbReference>
<organism evidence="6 7">
    <name type="scientific">Cytobacillus purgationiresistens</name>
    <dbReference type="NCBI Taxonomy" id="863449"/>
    <lineage>
        <taxon>Bacteria</taxon>
        <taxon>Bacillati</taxon>
        <taxon>Bacillota</taxon>
        <taxon>Bacilli</taxon>
        <taxon>Bacillales</taxon>
        <taxon>Bacillaceae</taxon>
        <taxon>Cytobacillus</taxon>
    </lineage>
</organism>
<evidence type="ECO:0000256" key="3">
    <source>
        <dbReference type="ARBA" id="ARBA00022553"/>
    </source>
</evidence>
<dbReference type="SUPFAM" id="SSF47336">
    <property type="entry name" value="ACP-like"/>
    <property type="match status" value="1"/>
</dbReference>
<dbReference type="Gene3D" id="3.30.559.10">
    <property type="entry name" value="Chloramphenicol acetyltransferase-like domain"/>
    <property type="match status" value="1"/>
</dbReference>